<dbReference type="RefSeq" id="WP_158208634.1">
    <property type="nucleotide sequence ID" value="NZ_CP046996.1"/>
</dbReference>
<dbReference type="EMBL" id="CP046996">
    <property type="protein sequence ID" value="QHA01676.1"/>
    <property type="molecule type" value="Genomic_DNA"/>
</dbReference>
<dbReference type="AlphaFoldDB" id="A0A857DNV2"/>
<dbReference type="Pfam" id="PF10668">
    <property type="entry name" value="Phage_terminase"/>
    <property type="match status" value="1"/>
</dbReference>
<accession>A0A857DNV2</accession>
<name>A0A857DNV2_9FIRM</name>
<dbReference type="Proteomes" id="UP000430508">
    <property type="component" value="Chromosome"/>
</dbReference>
<sequence>MAKDKNPLRGKAFEIFRESNGSITNREIAKILEIPERTINVWKLRDK</sequence>
<feature type="domain" description="PBSX phage terminase small subunit-like N-terminal" evidence="1">
    <location>
        <begin position="1"/>
        <end position="47"/>
    </location>
</feature>
<protein>
    <recommendedName>
        <fullName evidence="1">PBSX phage terminase small subunit-like N-terminal domain-containing protein</fullName>
    </recommendedName>
</protein>
<reference evidence="2 3" key="1">
    <citation type="submission" date="2019-12" db="EMBL/GenBank/DDBJ databases">
        <title>Sequence classification of anaerobic respiratory reductive dehalogenases: First we see many, then we see few.</title>
        <authorList>
            <person name="Molenda O."/>
            <person name="Puentes Jacome L.A."/>
            <person name="Cao X."/>
            <person name="Nesbo C.L."/>
            <person name="Tang S."/>
            <person name="Morson N."/>
            <person name="Patron J."/>
            <person name="Lomheim L."/>
            <person name="Wishart D.S."/>
            <person name="Edwards E.A."/>
        </authorList>
    </citation>
    <scope>NUCLEOTIDE SEQUENCE [LARGE SCALE GENOMIC DNA]</scope>
    <source>
        <strain evidence="2 3">12DCA</strain>
    </source>
</reference>
<gene>
    <name evidence="2" type="ORF">GQ588_14010</name>
</gene>
<evidence type="ECO:0000259" key="1">
    <source>
        <dbReference type="Pfam" id="PF10668"/>
    </source>
</evidence>
<evidence type="ECO:0000313" key="2">
    <source>
        <dbReference type="EMBL" id="QHA01676.1"/>
    </source>
</evidence>
<evidence type="ECO:0000313" key="3">
    <source>
        <dbReference type="Proteomes" id="UP000430508"/>
    </source>
</evidence>
<proteinExistence type="predicted"/>
<dbReference type="InterPro" id="IPR018925">
    <property type="entry name" value="XtmA-like_N"/>
</dbReference>
<organism evidence="2 3">
    <name type="scientific">Dehalobacter restrictus</name>
    <dbReference type="NCBI Taxonomy" id="55583"/>
    <lineage>
        <taxon>Bacteria</taxon>
        <taxon>Bacillati</taxon>
        <taxon>Bacillota</taxon>
        <taxon>Clostridia</taxon>
        <taxon>Eubacteriales</taxon>
        <taxon>Desulfitobacteriaceae</taxon>
        <taxon>Dehalobacter</taxon>
    </lineage>
</organism>